<proteinExistence type="predicted"/>
<sequence length="300" mass="33772">MGFLAEFFSFPSPKIIQVYDLKLGILLRILQFAVLCYVALQMVFNASYLEIEVPQAEMTLALTSNSEDDYKALQESHRRNLSQGLPTYCAEAAIYGHISETDIVPMDVCNSALMDNIISQNSPDFSIKTASLEINSTKIPVPSIEWLADCEGYFDNLGVDCTSAEFPEKQIAYKRNVGNEFFKITNNTLGSCICETSIGTLYTGVEHMTLALTHGVYSSWWNSKLNVKTTVRNHENMERGSDLAVFEKGEAINFTIAQLLEWADVDLDLRMNEGRNKQWLQGAEESWMDAMGNYPYLRTA</sequence>
<dbReference type="Proteomes" id="UP001190700">
    <property type="component" value="Unassembled WGS sequence"/>
</dbReference>
<feature type="non-terminal residue" evidence="1">
    <location>
        <position position="300"/>
    </location>
</feature>
<organism evidence="1 2">
    <name type="scientific">Cymbomonas tetramitiformis</name>
    <dbReference type="NCBI Taxonomy" id="36881"/>
    <lineage>
        <taxon>Eukaryota</taxon>
        <taxon>Viridiplantae</taxon>
        <taxon>Chlorophyta</taxon>
        <taxon>Pyramimonadophyceae</taxon>
        <taxon>Pyramimonadales</taxon>
        <taxon>Pyramimonadaceae</taxon>
        <taxon>Cymbomonas</taxon>
    </lineage>
</organism>
<name>A0AAE0FRV6_9CHLO</name>
<reference evidence="1 2" key="1">
    <citation type="journal article" date="2015" name="Genome Biol. Evol.">
        <title>Comparative Genomics of a Bacterivorous Green Alga Reveals Evolutionary Causalities and Consequences of Phago-Mixotrophic Mode of Nutrition.</title>
        <authorList>
            <person name="Burns J.A."/>
            <person name="Paasch A."/>
            <person name="Narechania A."/>
            <person name="Kim E."/>
        </authorList>
    </citation>
    <scope>NUCLEOTIDE SEQUENCE [LARGE SCALE GENOMIC DNA]</scope>
    <source>
        <strain evidence="1 2">PLY_AMNH</strain>
    </source>
</reference>
<evidence type="ECO:0000313" key="1">
    <source>
        <dbReference type="EMBL" id="KAK3264745.1"/>
    </source>
</evidence>
<accession>A0AAE0FRV6</accession>
<dbReference type="EMBL" id="LGRX02014379">
    <property type="protein sequence ID" value="KAK3264745.1"/>
    <property type="molecule type" value="Genomic_DNA"/>
</dbReference>
<comment type="caution">
    <text evidence="1">The sequence shown here is derived from an EMBL/GenBank/DDBJ whole genome shotgun (WGS) entry which is preliminary data.</text>
</comment>
<gene>
    <name evidence="1" type="ORF">CYMTET_26534</name>
</gene>
<keyword evidence="2" id="KW-1185">Reference proteome</keyword>
<dbReference type="AlphaFoldDB" id="A0AAE0FRV6"/>
<protein>
    <submittedName>
        <fullName evidence="1">Uncharacterized protein</fullName>
    </submittedName>
</protein>
<evidence type="ECO:0000313" key="2">
    <source>
        <dbReference type="Proteomes" id="UP001190700"/>
    </source>
</evidence>